<dbReference type="InterPro" id="IPR004412">
    <property type="entry name" value="GatA"/>
</dbReference>
<dbReference type="EC" id="6.3.5.7" evidence="7"/>
<accession>A0A2M7IJJ9</accession>
<keyword evidence="5 7" id="KW-0648">Protein biosynthesis</keyword>
<evidence type="ECO:0000256" key="4">
    <source>
        <dbReference type="ARBA" id="ARBA00022840"/>
    </source>
</evidence>
<feature type="active site" description="Acyl-ester intermediate" evidence="7">
    <location>
        <position position="178"/>
    </location>
</feature>
<feature type="active site" description="Charge relay system" evidence="7">
    <location>
        <position position="79"/>
    </location>
</feature>
<comment type="function">
    <text evidence="7">Allows the formation of correctly charged Gln-tRNA(Gln) through the transamidation of misacylated Glu-tRNA(Gln) in organisms which lack glutaminyl-tRNA synthetase. The reaction takes place in the presence of glutamine and ATP through an activated gamma-phospho-Glu-tRNA(Gln).</text>
</comment>
<proteinExistence type="inferred from homology"/>
<evidence type="ECO:0000256" key="5">
    <source>
        <dbReference type="ARBA" id="ARBA00022917"/>
    </source>
</evidence>
<comment type="caution">
    <text evidence="9">The sequence shown here is derived from an EMBL/GenBank/DDBJ whole genome shotgun (WGS) entry which is preliminary data.</text>
</comment>
<evidence type="ECO:0000313" key="9">
    <source>
        <dbReference type="EMBL" id="PIW89893.1"/>
    </source>
</evidence>
<dbReference type="GO" id="GO:0050567">
    <property type="term" value="F:glutaminyl-tRNA synthase (glutamine-hydrolyzing) activity"/>
    <property type="evidence" value="ECO:0007669"/>
    <property type="project" value="UniProtKB-UniRule"/>
</dbReference>
<comment type="subunit">
    <text evidence="7">Heterotrimer of A, B and C subunits.</text>
</comment>
<protein>
    <recommendedName>
        <fullName evidence="7">Glutamyl-tRNA(Gln) amidotransferase subunit A</fullName>
        <shortName evidence="7">Glu-ADT subunit A</shortName>
        <ecNumber evidence="7">6.3.5.7</ecNumber>
    </recommendedName>
</protein>
<dbReference type="GO" id="GO:0006412">
    <property type="term" value="P:translation"/>
    <property type="evidence" value="ECO:0007669"/>
    <property type="project" value="UniProtKB-UniRule"/>
</dbReference>
<sequence>MELTDLTITQAHQGLVKKEFSALELCKAYLDKIKERDREIFAFLTVVENLALSQAKEVDDLISAGEKIPILAGIPSAIKDVILIEGIRCTAGSKILENYVAPYDATVIKKLKGEKAVFLGKTNLDEFAMGASTEHSAFGPTRNPRDLTRVPGGSSGGSAAAVAAQECIYALGSDTGGSIRQPASFCGVVGLKPTYGAVSRYGLIAFASSLDQIGPITKNVEDCKIVFDAIKGKDEMDSTSIDLNSKFQNPNYKQIPNSKFQIRNLRLGVPKEYFVKGLDPGIEKLVKAAIKKYEEMGAKIEEVSLPHTEYALPAYYIINPSEASANLARYDGIKFGYSVAKPQTNTDTLLDVYLKSRGQGFGQEVRRRIMLGTYSLSAGYYEAYYLKAQKVRTLVKNDFEKVFKEVDAILGPVSPILPFKIGEKVGDPLSMYLVDVYTVAINLVGVPALSLPCGKVGQLPVGLQIIGKPFEEDIILEIGEKFEQTCQK</sequence>
<dbReference type="HAMAP" id="MF_00120">
    <property type="entry name" value="GatA"/>
    <property type="match status" value="1"/>
</dbReference>
<dbReference type="GO" id="GO:0005524">
    <property type="term" value="F:ATP binding"/>
    <property type="evidence" value="ECO:0007669"/>
    <property type="project" value="UniProtKB-KW"/>
</dbReference>
<dbReference type="GO" id="GO:0030956">
    <property type="term" value="C:glutamyl-tRNA(Gln) amidotransferase complex"/>
    <property type="evidence" value="ECO:0007669"/>
    <property type="project" value="InterPro"/>
</dbReference>
<dbReference type="AlphaFoldDB" id="A0A2M7IJJ9"/>
<dbReference type="InterPro" id="IPR036928">
    <property type="entry name" value="AS_sf"/>
</dbReference>
<name>A0A2M7IJJ9_9BACT</name>
<keyword evidence="4 7" id="KW-0067">ATP-binding</keyword>
<dbReference type="Gene3D" id="3.90.1300.10">
    <property type="entry name" value="Amidase signature (AS) domain"/>
    <property type="match status" value="1"/>
</dbReference>
<dbReference type="PANTHER" id="PTHR11895:SF151">
    <property type="entry name" value="GLUTAMYL-TRNA(GLN) AMIDOTRANSFERASE SUBUNIT A"/>
    <property type="match status" value="1"/>
</dbReference>
<organism evidence="9 10">
    <name type="scientific">Candidatus Nealsonbacteria bacterium CG_4_8_14_3_um_filter_40_11</name>
    <dbReference type="NCBI Taxonomy" id="1974690"/>
    <lineage>
        <taxon>Bacteria</taxon>
        <taxon>Candidatus Nealsoniibacteriota</taxon>
    </lineage>
</organism>
<dbReference type="Proteomes" id="UP000229238">
    <property type="component" value="Unassembled WGS sequence"/>
</dbReference>
<gene>
    <name evidence="7 9" type="primary">gatA</name>
    <name evidence="9" type="ORF">COZ92_02205</name>
</gene>
<dbReference type="PROSITE" id="PS00571">
    <property type="entry name" value="AMIDASES"/>
    <property type="match status" value="1"/>
</dbReference>
<dbReference type="GO" id="GO:0016740">
    <property type="term" value="F:transferase activity"/>
    <property type="evidence" value="ECO:0007669"/>
    <property type="project" value="UniProtKB-KW"/>
</dbReference>
<keyword evidence="9" id="KW-0808">Transferase</keyword>
<evidence type="ECO:0000256" key="3">
    <source>
        <dbReference type="ARBA" id="ARBA00022741"/>
    </source>
</evidence>
<evidence type="ECO:0000256" key="1">
    <source>
        <dbReference type="ARBA" id="ARBA00008069"/>
    </source>
</evidence>
<evidence type="ECO:0000256" key="6">
    <source>
        <dbReference type="ARBA" id="ARBA00047407"/>
    </source>
</evidence>
<comment type="catalytic activity">
    <reaction evidence="6 7">
        <text>L-glutamyl-tRNA(Gln) + L-glutamine + ATP + H2O = L-glutaminyl-tRNA(Gln) + L-glutamate + ADP + phosphate + H(+)</text>
        <dbReference type="Rhea" id="RHEA:17521"/>
        <dbReference type="Rhea" id="RHEA-COMP:9681"/>
        <dbReference type="Rhea" id="RHEA-COMP:9684"/>
        <dbReference type="ChEBI" id="CHEBI:15377"/>
        <dbReference type="ChEBI" id="CHEBI:15378"/>
        <dbReference type="ChEBI" id="CHEBI:29985"/>
        <dbReference type="ChEBI" id="CHEBI:30616"/>
        <dbReference type="ChEBI" id="CHEBI:43474"/>
        <dbReference type="ChEBI" id="CHEBI:58359"/>
        <dbReference type="ChEBI" id="CHEBI:78520"/>
        <dbReference type="ChEBI" id="CHEBI:78521"/>
        <dbReference type="ChEBI" id="CHEBI:456216"/>
        <dbReference type="EC" id="6.3.5.7"/>
    </reaction>
</comment>
<dbReference type="InterPro" id="IPR023631">
    <property type="entry name" value="Amidase_dom"/>
</dbReference>
<dbReference type="PANTHER" id="PTHR11895">
    <property type="entry name" value="TRANSAMIDASE"/>
    <property type="match status" value="1"/>
</dbReference>
<dbReference type="NCBIfam" id="TIGR00132">
    <property type="entry name" value="gatA"/>
    <property type="match status" value="1"/>
</dbReference>
<dbReference type="InterPro" id="IPR000120">
    <property type="entry name" value="Amidase"/>
</dbReference>
<dbReference type="PIRSF" id="PIRSF001221">
    <property type="entry name" value="Amidase_fungi"/>
    <property type="match status" value="1"/>
</dbReference>
<feature type="domain" description="Amidase" evidence="8">
    <location>
        <begin position="24"/>
        <end position="475"/>
    </location>
</feature>
<dbReference type="SUPFAM" id="SSF75304">
    <property type="entry name" value="Amidase signature (AS) enzymes"/>
    <property type="match status" value="1"/>
</dbReference>
<evidence type="ECO:0000259" key="8">
    <source>
        <dbReference type="Pfam" id="PF01425"/>
    </source>
</evidence>
<dbReference type="Pfam" id="PF01425">
    <property type="entry name" value="Amidase"/>
    <property type="match status" value="1"/>
</dbReference>
<evidence type="ECO:0000313" key="10">
    <source>
        <dbReference type="Proteomes" id="UP000229238"/>
    </source>
</evidence>
<reference evidence="10" key="1">
    <citation type="submission" date="2017-09" db="EMBL/GenBank/DDBJ databases">
        <title>Depth-based differentiation of microbial function through sediment-hosted aquifers and enrichment of novel symbionts in the deep terrestrial subsurface.</title>
        <authorList>
            <person name="Probst A.J."/>
            <person name="Ladd B."/>
            <person name="Jarett J.K."/>
            <person name="Geller-Mcgrath D.E."/>
            <person name="Sieber C.M.K."/>
            <person name="Emerson J.B."/>
            <person name="Anantharaman K."/>
            <person name="Thomas B.C."/>
            <person name="Malmstrom R."/>
            <person name="Stieglmeier M."/>
            <person name="Klingl A."/>
            <person name="Woyke T."/>
            <person name="Ryan C.M."/>
            <person name="Banfield J.F."/>
        </authorList>
    </citation>
    <scope>NUCLEOTIDE SEQUENCE [LARGE SCALE GENOMIC DNA]</scope>
</reference>
<dbReference type="InterPro" id="IPR020556">
    <property type="entry name" value="Amidase_CS"/>
</dbReference>
<feature type="active site" description="Charge relay system" evidence="7">
    <location>
        <position position="154"/>
    </location>
</feature>
<comment type="similarity">
    <text evidence="1 7">Belongs to the amidase family. GatA subfamily.</text>
</comment>
<keyword evidence="2 7" id="KW-0436">Ligase</keyword>
<keyword evidence="3 7" id="KW-0547">Nucleotide-binding</keyword>
<dbReference type="EMBL" id="PFHH01000043">
    <property type="protein sequence ID" value="PIW89893.1"/>
    <property type="molecule type" value="Genomic_DNA"/>
</dbReference>
<evidence type="ECO:0000256" key="2">
    <source>
        <dbReference type="ARBA" id="ARBA00022598"/>
    </source>
</evidence>
<evidence type="ECO:0000256" key="7">
    <source>
        <dbReference type="HAMAP-Rule" id="MF_00120"/>
    </source>
</evidence>